<evidence type="ECO:0000313" key="5">
    <source>
        <dbReference type="Proteomes" id="UP000319931"/>
    </source>
</evidence>
<dbReference type="PANTHER" id="PTHR37944:SF1">
    <property type="entry name" value="PORIN B"/>
    <property type="match status" value="1"/>
</dbReference>
<dbReference type="OrthoDB" id="177316at2"/>
<comment type="similarity">
    <text evidence="1 2">Belongs to the OprB family.</text>
</comment>
<accession>A0A502FRU0</accession>
<keyword evidence="5" id="KW-1185">Reference proteome</keyword>
<name>A0A502FRU0_9SPHN</name>
<dbReference type="Proteomes" id="UP000319931">
    <property type="component" value="Unassembled WGS sequence"/>
</dbReference>
<reference evidence="4 5" key="1">
    <citation type="journal article" date="2019" name="Environ. Microbiol.">
        <title>Species interactions and distinct microbial communities in high Arctic permafrost affected cryosols are associated with the CH4 and CO2 gas fluxes.</title>
        <authorList>
            <person name="Altshuler I."/>
            <person name="Hamel J."/>
            <person name="Turney S."/>
            <person name="Magnuson E."/>
            <person name="Levesque R."/>
            <person name="Greer C."/>
            <person name="Whyte L.G."/>
        </authorList>
    </citation>
    <scope>NUCLEOTIDE SEQUENCE [LARGE SCALE GENOMIC DNA]</scope>
    <source>
        <strain evidence="4 5">E6.1</strain>
    </source>
</reference>
<protein>
    <submittedName>
        <fullName evidence="4">Carbohydrate porin</fullName>
    </submittedName>
</protein>
<gene>
    <name evidence="4" type="ORF">EAH76_15410</name>
</gene>
<sequence length="452" mass="48898">MRSTGWPPALRATTIVAGVASVAMSVTPACGQSEPAKRSEADPVTFQQGTDAPDTLTGEWGGLRTRLRDDGLDLAAGYVSETAWNASGGMRERVVETGQFSFAATIDTAKLIGLTGGTFQGTITFRRGHDLGADAGLGVLQQVQEVYGRGQTWRLTQLWYQQTFAEGRADIKIGRLTQGEDFAAFSCQLQNLSFCGSPPGNLAGDYWYNWPISQWGVRGRLRNDRFYAMVGAYEVNPRNLENAFTFGRFHGATGVLIPAEIGFTPRLGASRLPGSYRFGGWYNTAEANDVGLDINGNPQAVTGLAPLRRTGRYGFYLQLQQQLSGSVEEGKAGPKVRNGLIAYLNITQTDRHTTVTDNQVAAGLTYAGLIPFRPHDDVTFAVARTNVNANALLGLAKGQARPDAEYAAEFAYCIHTIRWLTLRPNLQYVVNPGGFTQAKDVVVLGLKASVAL</sequence>
<dbReference type="GO" id="GO:0008643">
    <property type="term" value="P:carbohydrate transport"/>
    <property type="evidence" value="ECO:0007669"/>
    <property type="project" value="InterPro"/>
</dbReference>
<dbReference type="AlphaFoldDB" id="A0A502FRU0"/>
<dbReference type="GO" id="GO:0016020">
    <property type="term" value="C:membrane"/>
    <property type="evidence" value="ECO:0007669"/>
    <property type="project" value="InterPro"/>
</dbReference>
<evidence type="ECO:0000256" key="1">
    <source>
        <dbReference type="ARBA" id="ARBA00008769"/>
    </source>
</evidence>
<dbReference type="Gene3D" id="2.40.160.180">
    <property type="entry name" value="Carbohydrate-selective porin OprB"/>
    <property type="match status" value="1"/>
</dbReference>
<proteinExistence type="inferred from homology"/>
<evidence type="ECO:0000256" key="2">
    <source>
        <dbReference type="RuleBase" id="RU363072"/>
    </source>
</evidence>
<dbReference type="InterPro" id="IPR052932">
    <property type="entry name" value="OprB_Porin"/>
</dbReference>
<feature type="region of interest" description="Disordered" evidence="3">
    <location>
        <begin position="31"/>
        <end position="60"/>
    </location>
</feature>
<evidence type="ECO:0000256" key="3">
    <source>
        <dbReference type="SAM" id="MobiDB-lite"/>
    </source>
</evidence>
<evidence type="ECO:0000313" key="4">
    <source>
        <dbReference type="EMBL" id="TPG52100.1"/>
    </source>
</evidence>
<dbReference type="EMBL" id="RCZC01000004">
    <property type="protein sequence ID" value="TPG52100.1"/>
    <property type="molecule type" value="Genomic_DNA"/>
</dbReference>
<dbReference type="InterPro" id="IPR038673">
    <property type="entry name" value="OprB_sf"/>
</dbReference>
<dbReference type="Pfam" id="PF04966">
    <property type="entry name" value="OprB"/>
    <property type="match status" value="1"/>
</dbReference>
<comment type="caution">
    <text evidence="4">The sequence shown here is derived from an EMBL/GenBank/DDBJ whole genome shotgun (WGS) entry which is preliminary data.</text>
</comment>
<dbReference type="InterPro" id="IPR007049">
    <property type="entry name" value="Carb-sel_porin_OprB"/>
</dbReference>
<dbReference type="GO" id="GO:0015288">
    <property type="term" value="F:porin activity"/>
    <property type="evidence" value="ECO:0007669"/>
    <property type="project" value="InterPro"/>
</dbReference>
<dbReference type="PANTHER" id="PTHR37944">
    <property type="entry name" value="PORIN B"/>
    <property type="match status" value="1"/>
</dbReference>
<organism evidence="4 5">
    <name type="scientific">Sphingomonas glacialis</name>
    <dbReference type="NCBI Taxonomy" id="658225"/>
    <lineage>
        <taxon>Bacteria</taxon>
        <taxon>Pseudomonadati</taxon>
        <taxon>Pseudomonadota</taxon>
        <taxon>Alphaproteobacteria</taxon>
        <taxon>Sphingomonadales</taxon>
        <taxon>Sphingomonadaceae</taxon>
        <taxon>Sphingomonas</taxon>
    </lineage>
</organism>